<evidence type="ECO:0000313" key="3">
    <source>
        <dbReference type="Proteomes" id="UP001232992"/>
    </source>
</evidence>
<proteinExistence type="predicted"/>
<protein>
    <submittedName>
        <fullName evidence="2">PEP-CTERM sorting domain-containing protein</fullName>
    </submittedName>
</protein>
<sequence>MFSSESWFCKATRTVKQVALGLTSVVLCWSGLNLEGRANAASFSVLWWDTTNRDDTRFTDSIRKEIPDFLDAFTVDGEDIFETTYMSHRTPGELANHLDLHTYDAIVLDTDYRSPPFPFGVEDREALKEHYKNKSNLILDGSLLIRSMDFWPQFDFPGPNNAFGHLTANQVYTLVKKGGGMMIGTDHAIHHADANFMLDAILPGAEFSGVTNPSTDGVFYGADFLNNVASVVPMDIFNHWSSMPNQGIAPTGDFIDFLGNPVTLYSQVDVADKPGGGEKYSYISTSWKPDECTTAVTGTSSACQQKVPEPSALFGLLAVGAVGSWVRRR</sequence>
<evidence type="ECO:0000313" key="2">
    <source>
        <dbReference type="EMBL" id="MDJ1184638.1"/>
    </source>
</evidence>
<feature type="domain" description="Ice-binding protein C-terminal" evidence="1">
    <location>
        <begin position="307"/>
        <end position="329"/>
    </location>
</feature>
<gene>
    <name evidence="2" type="ORF">PMH09_15735</name>
</gene>
<dbReference type="Pfam" id="PF07589">
    <property type="entry name" value="PEP-CTERM"/>
    <property type="match status" value="1"/>
</dbReference>
<organism evidence="2 3">
    <name type="scientific">Roseofilum casamattae BLCC-M143</name>
    <dbReference type="NCBI Taxonomy" id="3022442"/>
    <lineage>
        <taxon>Bacteria</taxon>
        <taxon>Bacillati</taxon>
        <taxon>Cyanobacteriota</taxon>
        <taxon>Cyanophyceae</taxon>
        <taxon>Desertifilales</taxon>
        <taxon>Desertifilaceae</taxon>
        <taxon>Roseofilum</taxon>
        <taxon>Roseofilum casamattae</taxon>
    </lineage>
</organism>
<evidence type="ECO:0000259" key="1">
    <source>
        <dbReference type="Pfam" id="PF07589"/>
    </source>
</evidence>
<keyword evidence="3" id="KW-1185">Reference proteome</keyword>
<reference evidence="2 3" key="1">
    <citation type="submission" date="2023-01" db="EMBL/GenBank/DDBJ databases">
        <title>Novel diversity within Roseofilum (Cyanobacteria; Desertifilaceae) from marine benthic mats with descriptions of four novel species.</title>
        <authorList>
            <person name="Wang Y."/>
            <person name="Berthold D.E."/>
            <person name="Hu J."/>
            <person name="Lefler F.W."/>
            <person name="Laughinghouse H.D. IV."/>
        </authorList>
    </citation>
    <scope>NUCLEOTIDE SEQUENCE [LARGE SCALE GENOMIC DNA]</scope>
    <source>
        <strain evidence="2 3">BLCC-M143</strain>
    </source>
</reference>
<dbReference type="EMBL" id="JAQOSQ010000017">
    <property type="protein sequence ID" value="MDJ1184638.1"/>
    <property type="molecule type" value="Genomic_DNA"/>
</dbReference>
<comment type="caution">
    <text evidence="2">The sequence shown here is derived from an EMBL/GenBank/DDBJ whole genome shotgun (WGS) entry which is preliminary data.</text>
</comment>
<dbReference type="RefSeq" id="WP_283759293.1">
    <property type="nucleotide sequence ID" value="NZ_JAQOSQ010000017.1"/>
</dbReference>
<dbReference type="Proteomes" id="UP001232992">
    <property type="component" value="Unassembled WGS sequence"/>
</dbReference>
<name>A0ABT7BZJ7_9CYAN</name>
<dbReference type="InterPro" id="IPR013424">
    <property type="entry name" value="Ice-binding_C"/>
</dbReference>
<dbReference type="NCBIfam" id="TIGR02595">
    <property type="entry name" value="PEP_CTERM"/>
    <property type="match status" value="1"/>
</dbReference>
<accession>A0ABT7BZJ7</accession>